<dbReference type="AlphaFoldDB" id="A0A1E1KFE2"/>
<name>A0A1E1KFE2_9HELO</name>
<gene>
    <name evidence="1" type="ORF">RAG0_05955</name>
</gene>
<dbReference type="EMBL" id="FJUX01000028">
    <property type="protein sequence ID" value="CZS96758.1"/>
    <property type="molecule type" value="Genomic_DNA"/>
</dbReference>
<evidence type="ECO:0000313" key="2">
    <source>
        <dbReference type="Proteomes" id="UP000178912"/>
    </source>
</evidence>
<protein>
    <submittedName>
        <fullName evidence="1">Uncharacterized protein</fullName>
    </submittedName>
</protein>
<organism evidence="1 2">
    <name type="scientific">Rhynchosporium agropyri</name>
    <dbReference type="NCBI Taxonomy" id="914238"/>
    <lineage>
        <taxon>Eukaryota</taxon>
        <taxon>Fungi</taxon>
        <taxon>Dikarya</taxon>
        <taxon>Ascomycota</taxon>
        <taxon>Pezizomycotina</taxon>
        <taxon>Leotiomycetes</taxon>
        <taxon>Helotiales</taxon>
        <taxon>Ploettnerulaceae</taxon>
        <taxon>Rhynchosporium</taxon>
    </lineage>
</organism>
<accession>A0A1E1KFE2</accession>
<proteinExistence type="predicted"/>
<keyword evidence="2" id="KW-1185">Reference proteome</keyword>
<sequence>MPISHQSMVVSGSDMGTWSDWYLRELDIFMESFCVHVSRNNLTPALYNGQLTADGLCFHDKANHRRVIFALSRIQ</sequence>
<evidence type="ECO:0000313" key="1">
    <source>
        <dbReference type="EMBL" id="CZS96758.1"/>
    </source>
</evidence>
<reference evidence="2" key="1">
    <citation type="submission" date="2016-03" db="EMBL/GenBank/DDBJ databases">
        <authorList>
            <person name="Guldener U."/>
        </authorList>
    </citation>
    <scope>NUCLEOTIDE SEQUENCE [LARGE SCALE GENOMIC DNA]</scope>
    <source>
        <strain evidence="2">04CH-RAC-A.6.1</strain>
    </source>
</reference>
<dbReference type="Proteomes" id="UP000178912">
    <property type="component" value="Unassembled WGS sequence"/>
</dbReference>